<sequence>MINFQIIAISGSLRAVCWNNAVLKAATKLAPKNVKITLYTGLADLTHFNPDLDQDPLPDPVIALRQFFKVGN</sequence>
<reference evidence="1 2" key="1">
    <citation type="submission" date="2018-02" db="EMBL/GenBank/DDBJ databases">
        <authorList>
            <person name="Cohen D.B."/>
            <person name="Kent A.D."/>
        </authorList>
    </citation>
    <scope>NUCLEOTIDE SEQUENCE [LARGE SCALE GENOMIC DNA]</scope>
    <source>
        <strain evidence="1 2">CCAP 1448/3</strain>
    </source>
</reference>
<dbReference type="AlphaFoldDB" id="A0A2T1C4R0"/>
<proteinExistence type="predicted"/>
<dbReference type="Gene3D" id="3.40.50.360">
    <property type="match status" value="1"/>
</dbReference>
<dbReference type="SUPFAM" id="SSF52218">
    <property type="entry name" value="Flavoproteins"/>
    <property type="match status" value="1"/>
</dbReference>
<organism evidence="1 2">
    <name type="scientific">Merismopedia glauca CCAP 1448/3</name>
    <dbReference type="NCBI Taxonomy" id="1296344"/>
    <lineage>
        <taxon>Bacteria</taxon>
        <taxon>Bacillati</taxon>
        <taxon>Cyanobacteriota</taxon>
        <taxon>Cyanophyceae</taxon>
        <taxon>Synechococcales</taxon>
        <taxon>Merismopediaceae</taxon>
        <taxon>Merismopedia</taxon>
    </lineage>
</organism>
<dbReference type="OrthoDB" id="9812295at2"/>
<dbReference type="Proteomes" id="UP000238762">
    <property type="component" value="Unassembled WGS sequence"/>
</dbReference>
<gene>
    <name evidence="1" type="ORF">C7B64_09710</name>
</gene>
<comment type="caution">
    <text evidence="1">The sequence shown here is derived from an EMBL/GenBank/DDBJ whole genome shotgun (WGS) entry which is preliminary data.</text>
</comment>
<evidence type="ECO:0000313" key="2">
    <source>
        <dbReference type="Proteomes" id="UP000238762"/>
    </source>
</evidence>
<name>A0A2T1C4R0_9CYAN</name>
<accession>A0A2T1C4R0</accession>
<keyword evidence="2" id="KW-1185">Reference proteome</keyword>
<evidence type="ECO:0000313" key="1">
    <source>
        <dbReference type="EMBL" id="PSB03148.1"/>
    </source>
</evidence>
<reference evidence="1 2" key="2">
    <citation type="submission" date="2018-03" db="EMBL/GenBank/DDBJ databases">
        <title>The ancient ancestry and fast evolution of plastids.</title>
        <authorList>
            <person name="Moore K.R."/>
            <person name="Magnabosco C."/>
            <person name="Momper L."/>
            <person name="Gold D.A."/>
            <person name="Bosak T."/>
            <person name="Fournier G.P."/>
        </authorList>
    </citation>
    <scope>NUCLEOTIDE SEQUENCE [LARGE SCALE GENOMIC DNA]</scope>
    <source>
        <strain evidence="1 2">CCAP 1448/3</strain>
    </source>
</reference>
<dbReference type="RefSeq" id="WP_106288450.1">
    <property type="nucleotide sequence ID" value="NZ_CAWNTC010000015.1"/>
</dbReference>
<protein>
    <recommendedName>
        <fullName evidence="3">NADPH-dependent FMN reductase-like domain-containing protein</fullName>
    </recommendedName>
</protein>
<dbReference type="EMBL" id="PVWJ01000039">
    <property type="protein sequence ID" value="PSB03148.1"/>
    <property type="molecule type" value="Genomic_DNA"/>
</dbReference>
<evidence type="ECO:0008006" key="3">
    <source>
        <dbReference type="Google" id="ProtNLM"/>
    </source>
</evidence>
<dbReference type="InterPro" id="IPR029039">
    <property type="entry name" value="Flavoprotein-like_sf"/>
</dbReference>